<dbReference type="EMBL" id="JACGWY010000006">
    <property type="protein sequence ID" value="MBA8817432.1"/>
    <property type="molecule type" value="Genomic_DNA"/>
</dbReference>
<name>A0A7W3JR22_9MICO</name>
<gene>
    <name evidence="1" type="ORF">FHX48_002531</name>
</gene>
<keyword evidence="2" id="KW-1185">Reference proteome</keyword>
<comment type="caution">
    <text evidence="1">The sequence shown here is derived from an EMBL/GenBank/DDBJ whole genome shotgun (WGS) entry which is preliminary data.</text>
</comment>
<evidence type="ECO:0000313" key="1">
    <source>
        <dbReference type="EMBL" id="MBA8817432.1"/>
    </source>
</evidence>
<evidence type="ECO:0008006" key="3">
    <source>
        <dbReference type="Google" id="ProtNLM"/>
    </source>
</evidence>
<reference evidence="1 2" key="1">
    <citation type="submission" date="2020-07" db="EMBL/GenBank/DDBJ databases">
        <title>Sequencing the genomes of 1000 actinobacteria strains.</title>
        <authorList>
            <person name="Klenk H.-P."/>
        </authorList>
    </citation>
    <scope>NUCLEOTIDE SEQUENCE [LARGE SCALE GENOMIC DNA]</scope>
    <source>
        <strain evidence="1 2">DSM 27576</strain>
    </source>
</reference>
<organism evidence="1 2">
    <name type="scientific">Microbacterium halimionae</name>
    <dbReference type="NCBI Taxonomy" id="1526413"/>
    <lineage>
        <taxon>Bacteria</taxon>
        <taxon>Bacillati</taxon>
        <taxon>Actinomycetota</taxon>
        <taxon>Actinomycetes</taxon>
        <taxon>Micrococcales</taxon>
        <taxon>Microbacteriaceae</taxon>
        <taxon>Microbacterium</taxon>
    </lineage>
</organism>
<evidence type="ECO:0000313" key="2">
    <source>
        <dbReference type="Proteomes" id="UP000526083"/>
    </source>
</evidence>
<sequence>MADAVASGVPTQRLRRGDLYAPFHGVRAPASTHLDGLELARAFAARSTDEFVFAHATAAKLWDFPMPSWLERGTDLHVLHLRGGRAPRGRGVVGHKTSKRLVPERVEGLDATSPIDTWLMLAPSLTVDELIVAGDRLLQWRGELATKEAMDDAIRARTGARGIRNARLAFDEIRAGSRSPRETLTRLAITRGGLPEPTLNAPIVLLNGNVVHGDLVWRSWRLVLEYEGEQHLYDDAQWASDLRRYNDLSAAGWVTIRITKRMLPPEIVAATARALRSRGWRAR</sequence>
<dbReference type="Proteomes" id="UP000526083">
    <property type="component" value="Unassembled WGS sequence"/>
</dbReference>
<dbReference type="RefSeq" id="WP_167049256.1">
    <property type="nucleotide sequence ID" value="NZ_JAAOZB010000002.1"/>
</dbReference>
<accession>A0A7W3JR22</accession>
<proteinExistence type="predicted"/>
<protein>
    <recommendedName>
        <fullName evidence="3">DUF559 domain-containing protein</fullName>
    </recommendedName>
</protein>
<dbReference type="AlphaFoldDB" id="A0A7W3JR22"/>